<organism evidence="1 2">
    <name type="scientific">Mucuna pruriens</name>
    <name type="common">Velvet bean</name>
    <name type="synonym">Dolichos pruriens</name>
    <dbReference type="NCBI Taxonomy" id="157652"/>
    <lineage>
        <taxon>Eukaryota</taxon>
        <taxon>Viridiplantae</taxon>
        <taxon>Streptophyta</taxon>
        <taxon>Embryophyta</taxon>
        <taxon>Tracheophyta</taxon>
        <taxon>Spermatophyta</taxon>
        <taxon>Magnoliopsida</taxon>
        <taxon>eudicotyledons</taxon>
        <taxon>Gunneridae</taxon>
        <taxon>Pentapetalae</taxon>
        <taxon>rosids</taxon>
        <taxon>fabids</taxon>
        <taxon>Fabales</taxon>
        <taxon>Fabaceae</taxon>
        <taxon>Papilionoideae</taxon>
        <taxon>50 kb inversion clade</taxon>
        <taxon>NPAAA clade</taxon>
        <taxon>indigoferoid/millettioid clade</taxon>
        <taxon>Phaseoleae</taxon>
        <taxon>Mucuna</taxon>
    </lineage>
</organism>
<evidence type="ECO:0000313" key="1">
    <source>
        <dbReference type="EMBL" id="RDY10307.1"/>
    </source>
</evidence>
<comment type="caution">
    <text evidence="1">The sequence shown here is derived from an EMBL/GenBank/DDBJ whole genome shotgun (WGS) entry which is preliminary data.</text>
</comment>
<sequence length="129" mass="14845">MSITFKKFLEEFKDIFPKEMPYRLPTIRGIEHQIDFMLVYKPSNKVVILSSRVTPTCDSSESIIVMEQHCSFAGLGYGCKLLACPLQRKDIIRKVMLNHTLLRFQSRLHFLPGKGKHNAPFSPSQLCTE</sequence>
<feature type="non-terminal residue" evidence="1">
    <location>
        <position position="1"/>
    </location>
</feature>
<keyword evidence="2" id="KW-1185">Reference proteome</keyword>
<name>A0A371I5I0_MUCPR</name>
<gene>
    <name evidence="1" type="ORF">CR513_05174</name>
</gene>
<reference evidence="1" key="1">
    <citation type="submission" date="2018-05" db="EMBL/GenBank/DDBJ databases">
        <title>Draft genome of Mucuna pruriens seed.</title>
        <authorList>
            <person name="Nnadi N.E."/>
            <person name="Vos R."/>
            <person name="Hasami M.H."/>
            <person name="Devisetty U.K."/>
            <person name="Aguiy J.C."/>
        </authorList>
    </citation>
    <scope>NUCLEOTIDE SEQUENCE [LARGE SCALE GENOMIC DNA]</scope>
    <source>
        <strain evidence="1">JCA_2017</strain>
    </source>
</reference>
<dbReference type="AlphaFoldDB" id="A0A371I5I0"/>
<protein>
    <submittedName>
        <fullName evidence="1">Uncharacterized protein</fullName>
    </submittedName>
</protein>
<proteinExistence type="predicted"/>
<accession>A0A371I5I0</accession>
<evidence type="ECO:0000313" key="2">
    <source>
        <dbReference type="Proteomes" id="UP000257109"/>
    </source>
</evidence>
<dbReference type="Proteomes" id="UP000257109">
    <property type="component" value="Unassembled WGS sequence"/>
</dbReference>
<dbReference type="OrthoDB" id="1934635at2759"/>
<dbReference type="EMBL" id="QJKJ01000864">
    <property type="protein sequence ID" value="RDY10307.1"/>
    <property type="molecule type" value="Genomic_DNA"/>
</dbReference>